<comment type="caution">
    <text evidence="2">The sequence shown here is derived from an EMBL/GenBank/DDBJ whole genome shotgun (WGS) entry which is preliminary data.</text>
</comment>
<dbReference type="Pfam" id="PF00583">
    <property type="entry name" value="Acetyltransf_1"/>
    <property type="match status" value="1"/>
</dbReference>
<dbReference type="EMBL" id="AZFW01000084">
    <property type="protein sequence ID" value="KRM26159.1"/>
    <property type="molecule type" value="Genomic_DNA"/>
</dbReference>
<dbReference type="PROSITE" id="PS51186">
    <property type="entry name" value="GNAT"/>
    <property type="match status" value="1"/>
</dbReference>
<dbReference type="PATRIC" id="fig|1122147.4.peg.239"/>
<sequence length="154" mass="17982">MTEQPQFRITPVDGHNLWPVLKLKVAPEQTQFIETNAQSLAEAGFDKRFDWHPYALMVADTVVGFAMIGALNTEERYIWLDRLMLDAQYQHHGWGGTFLELLKAFIMTNWPVDTIVLSYERENTEAERFYFQHGFRDLHRVDDNNGEKMAVFGK</sequence>
<feature type="domain" description="N-acetyltransferase" evidence="1">
    <location>
        <begin position="7"/>
        <end position="154"/>
    </location>
</feature>
<evidence type="ECO:0000313" key="3">
    <source>
        <dbReference type="Proteomes" id="UP000050949"/>
    </source>
</evidence>
<dbReference type="CDD" id="cd04301">
    <property type="entry name" value="NAT_SF"/>
    <property type="match status" value="1"/>
</dbReference>
<evidence type="ECO:0000313" key="2">
    <source>
        <dbReference type="EMBL" id="KRM26159.1"/>
    </source>
</evidence>
<keyword evidence="2" id="KW-0808">Transferase</keyword>
<gene>
    <name evidence="2" type="ORF">FC91_GL000229</name>
</gene>
<evidence type="ECO:0000259" key="1">
    <source>
        <dbReference type="PROSITE" id="PS51186"/>
    </source>
</evidence>
<dbReference type="eggNOG" id="COG0456">
    <property type="taxonomic scope" value="Bacteria"/>
</dbReference>
<dbReference type="Gene3D" id="1.10.287.900">
    <property type="entry name" value="The crystal structure of the spermine/spermidine acetyltransferase from enterococcus faecali"/>
    <property type="match status" value="1"/>
</dbReference>
<dbReference type="GeneID" id="78509153"/>
<accession>A0A0R1X7H2</accession>
<dbReference type="AlphaFoldDB" id="A0A0R1X7H2"/>
<organism evidence="2 3">
    <name type="scientific">Schleiferilactobacillus harbinensis DSM 16991</name>
    <dbReference type="NCBI Taxonomy" id="1122147"/>
    <lineage>
        <taxon>Bacteria</taxon>
        <taxon>Bacillati</taxon>
        <taxon>Bacillota</taxon>
        <taxon>Bacilli</taxon>
        <taxon>Lactobacillales</taxon>
        <taxon>Lactobacillaceae</taxon>
        <taxon>Schleiferilactobacillus</taxon>
    </lineage>
</organism>
<reference evidence="2 3" key="1">
    <citation type="journal article" date="2015" name="Genome Announc.">
        <title>Expanding the biotechnology potential of lactobacilli through comparative genomics of 213 strains and associated genera.</title>
        <authorList>
            <person name="Sun Z."/>
            <person name="Harris H.M."/>
            <person name="McCann A."/>
            <person name="Guo C."/>
            <person name="Argimon S."/>
            <person name="Zhang W."/>
            <person name="Yang X."/>
            <person name="Jeffery I.B."/>
            <person name="Cooney J.C."/>
            <person name="Kagawa T.F."/>
            <person name="Liu W."/>
            <person name="Song Y."/>
            <person name="Salvetti E."/>
            <person name="Wrobel A."/>
            <person name="Rasinkangas P."/>
            <person name="Parkhill J."/>
            <person name="Rea M.C."/>
            <person name="O'Sullivan O."/>
            <person name="Ritari J."/>
            <person name="Douillard F.P."/>
            <person name="Paul Ross R."/>
            <person name="Yang R."/>
            <person name="Briner A.E."/>
            <person name="Felis G.E."/>
            <person name="de Vos W.M."/>
            <person name="Barrangou R."/>
            <person name="Klaenhammer T.R."/>
            <person name="Caufield P.W."/>
            <person name="Cui Y."/>
            <person name="Zhang H."/>
            <person name="O'Toole P.W."/>
        </authorList>
    </citation>
    <scope>NUCLEOTIDE SEQUENCE [LARGE SCALE GENOMIC DNA]</scope>
    <source>
        <strain evidence="2 3">DSM 16991</strain>
    </source>
</reference>
<proteinExistence type="predicted"/>
<dbReference type="Proteomes" id="UP000050949">
    <property type="component" value="Unassembled WGS sequence"/>
</dbReference>
<protein>
    <submittedName>
        <fullName evidence="2">Spermine spermidine acetyltransferase</fullName>
    </submittedName>
</protein>
<dbReference type="SUPFAM" id="SSF55729">
    <property type="entry name" value="Acyl-CoA N-acyltransferases (Nat)"/>
    <property type="match status" value="1"/>
</dbReference>
<dbReference type="InterPro" id="IPR000182">
    <property type="entry name" value="GNAT_dom"/>
</dbReference>
<dbReference type="InterPro" id="IPR027455">
    <property type="entry name" value="Sper_AcTfrase_N"/>
</dbReference>
<dbReference type="Gene3D" id="3.40.630.30">
    <property type="match status" value="1"/>
</dbReference>
<name>A0A0R1X7H2_9LACO</name>
<dbReference type="GO" id="GO:0016747">
    <property type="term" value="F:acyltransferase activity, transferring groups other than amino-acyl groups"/>
    <property type="evidence" value="ECO:0007669"/>
    <property type="project" value="InterPro"/>
</dbReference>
<dbReference type="InterPro" id="IPR016181">
    <property type="entry name" value="Acyl_CoA_acyltransferase"/>
</dbReference>
<dbReference type="RefSeq" id="WP_051225238.1">
    <property type="nucleotide sequence ID" value="NZ_AUEH01000016.1"/>
</dbReference>
<dbReference type="OrthoDB" id="9127144at2"/>